<evidence type="ECO:0000313" key="7">
    <source>
        <dbReference type="EMBL" id="ADM27201.1"/>
    </source>
</evidence>
<dbReference type="BioCyc" id="IAGG583356:GHAH-365-MONOMER"/>
<keyword evidence="8" id="KW-1185">Reference proteome</keyword>
<evidence type="ECO:0000259" key="6">
    <source>
        <dbReference type="PROSITE" id="PS50928"/>
    </source>
</evidence>
<feature type="transmembrane region" description="Helical" evidence="5">
    <location>
        <begin position="12"/>
        <end position="38"/>
    </location>
</feature>
<comment type="subcellular location">
    <subcellularLocation>
        <location evidence="1">Membrane</location>
        <topology evidence="1">Multi-pass membrane protein</topology>
    </subcellularLocation>
</comment>
<feature type="transmembrane region" description="Helical" evidence="5">
    <location>
        <begin position="70"/>
        <end position="96"/>
    </location>
</feature>
<dbReference type="AlphaFoldDB" id="E0SR52"/>
<dbReference type="HOGENOM" id="CLU_033621_2_0_2"/>
<keyword evidence="2 5" id="KW-0812">Transmembrane</keyword>
<dbReference type="STRING" id="583356.Igag_0358"/>
<evidence type="ECO:0000313" key="8">
    <source>
        <dbReference type="Proteomes" id="UP000001304"/>
    </source>
</evidence>
<dbReference type="PANTHER" id="PTHR42922:SF1">
    <property type="entry name" value="PHOSPHATE TRANSPORT SYSTEM PERMEASE PROTEIN PSTA"/>
    <property type="match status" value="1"/>
</dbReference>
<sequence length="292" mass="32196">MKYNSIRKLKSHLMISLIIIIFIIALTPVFHLIISIVVRGVMVISRNFPRIFIDIRPIPGSKEIGGIGPYIFGSLLLTAIASAISIPIAIGAAIFTSEALSSRERSLGRITRLFSHMLIEFPTIIIGIAIYGILTLINNVFGVSIPRFSALSGVIALTLIATPYIFSQVEDSLKGIPVYIREAVYSIGISRLKASIILLRYIKSALFASITIGISRMLGETASLLFTAFGSDYYTYTDPQFLLKPIGTLTLAIYNFATSPYENWVDLSWAAAFVLLILTLSLFILSRVIVRR</sequence>
<reference evidence="7 8" key="1">
    <citation type="journal article" date="2010" name="Stand. Genomic Sci.">
        <title>Complete genome sequence of Ignisphaera aggregans type strain (AQ1.S1).</title>
        <authorList>
            <person name="Goker M."/>
            <person name="Held B."/>
            <person name="Lapidus A."/>
            <person name="Nolan M."/>
            <person name="Spring S."/>
            <person name="Yasawong M."/>
            <person name="Lucas S."/>
            <person name="Glavina Del Rio T."/>
            <person name="Tice H."/>
            <person name="Cheng J.F."/>
            <person name="Goodwin L."/>
            <person name="Tapia R."/>
            <person name="Pitluck S."/>
            <person name="Liolios K."/>
            <person name="Ivanova N."/>
            <person name="Mavromatis K."/>
            <person name="Mikhailova N."/>
            <person name="Pati A."/>
            <person name="Chen A."/>
            <person name="Palaniappan K."/>
            <person name="Brambilla E."/>
            <person name="Land M."/>
            <person name="Hauser L."/>
            <person name="Chang Y.J."/>
            <person name="Jeffries C.D."/>
            <person name="Brettin T."/>
            <person name="Detter J.C."/>
            <person name="Han C."/>
            <person name="Rohde M."/>
            <person name="Sikorski J."/>
            <person name="Woyke T."/>
            <person name="Bristow J."/>
            <person name="Eisen J.A."/>
            <person name="Markowitz V."/>
            <person name="Hugenholtz P."/>
            <person name="Kyrpides N.C."/>
            <person name="Klenk H.P."/>
        </authorList>
    </citation>
    <scope>NUCLEOTIDE SEQUENCE [LARGE SCALE GENOMIC DNA]</scope>
    <source>
        <strain evidence="8">DSM 17230 / JCM 13409 / AQ1.S1</strain>
    </source>
</reference>
<keyword evidence="4 5" id="KW-0472">Membrane</keyword>
<dbReference type="GO" id="GO:0055085">
    <property type="term" value="P:transmembrane transport"/>
    <property type="evidence" value="ECO:0007669"/>
    <property type="project" value="InterPro"/>
</dbReference>
<dbReference type="CDD" id="cd06261">
    <property type="entry name" value="TM_PBP2"/>
    <property type="match status" value="1"/>
</dbReference>
<evidence type="ECO:0000256" key="5">
    <source>
        <dbReference type="SAM" id="Phobius"/>
    </source>
</evidence>
<dbReference type="EMBL" id="CP002098">
    <property type="protein sequence ID" value="ADM27201.1"/>
    <property type="molecule type" value="Genomic_DNA"/>
</dbReference>
<dbReference type="GO" id="GO:0016020">
    <property type="term" value="C:membrane"/>
    <property type="evidence" value="ECO:0007669"/>
    <property type="project" value="UniProtKB-SubCell"/>
</dbReference>
<protein>
    <submittedName>
        <fullName evidence="7">Binding-protein-dependent transport systems inner membrane component</fullName>
    </submittedName>
</protein>
<dbReference type="PROSITE" id="PS50928">
    <property type="entry name" value="ABC_TM1"/>
    <property type="match status" value="1"/>
</dbReference>
<keyword evidence="3 5" id="KW-1133">Transmembrane helix</keyword>
<dbReference type="KEGG" id="iag:Igag_0358"/>
<evidence type="ECO:0000256" key="3">
    <source>
        <dbReference type="ARBA" id="ARBA00022989"/>
    </source>
</evidence>
<evidence type="ECO:0000256" key="4">
    <source>
        <dbReference type="ARBA" id="ARBA00023136"/>
    </source>
</evidence>
<gene>
    <name evidence="7" type="ordered locus">Igag_0358</name>
</gene>
<organism evidence="7 8">
    <name type="scientific">Ignisphaera aggregans (strain DSM 17230 / JCM 13409 / AQ1.S1)</name>
    <dbReference type="NCBI Taxonomy" id="583356"/>
    <lineage>
        <taxon>Archaea</taxon>
        <taxon>Thermoproteota</taxon>
        <taxon>Thermoprotei</taxon>
        <taxon>Desulfurococcales</taxon>
        <taxon>Desulfurococcaceae</taxon>
        <taxon>Ignisphaera</taxon>
    </lineage>
</organism>
<evidence type="ECO:0000256" key="2">
    <source>
        <dbReference type="ARBA" id="ARBA00022692"/>
    </source>
</evidence>
<dbReference type="Gene3D" id="1.10.3720.10">
    <property type="entry name" value="MetI-like"/>
    <property type="match status" value="1"/>
</dbReference>
<feature type="transmembrane region" description="Helical" evidence="5">
    <location>
        <begin position="205"/>
        <end position="229"/>
    </location>
</feature>
<accession>E0SR52</accession>
<dbReference type="InterPro" id="IPR035906">
    <property type="entry name" value="MetI-like_sf"/>
</dbReference>
<feature type="transmembrane region" description="Helical" evidence="5">
    <location>
        <begin position="269"/>
        <end position="290"/>
    </location>
</feature>
<feature type="transmembrane region" description="Helical" evidence="5">
    <location>
        <begin position="117"/>
        <end position="141"/>
    </location>
</feature>
<dbReference type="InterPro" id="IPR000515">
    <property type="entry name" value="MetI-like"/>
</dbReference>
<feature type="transmembrane region" description="Helical" evidence="5">
    <location>
        <begin position="147"/>
        <end position="166"/>
    </location>
</feature>
<feature type="domain" description="ABC transmembrane type-1" evidence="6">
    <location>
        <begin position="71"/>
        <end position="286"/>
    </location>
</feature>
<evidence type="ECO:0000256" key="1">
    <source>
        <dbReference type="ARBA" id="ARBA00004141"/>
    </source>
</evidence>
<dbReference type="SUPFAM" id="SSF161098">
    <property type="entry name" value="MetI-like"/>
    <property type="match status" value="1"/>
</dbReference>
<dbReference type="InterPro" id="IPR051408">
    <property type="entry name" value="Phosphate_transprt_permease"/>
</dbReference>
<proteinExistence type="predicted"/>
<name>E0SR52_IGNAA</name>
<dbReference type="Proteomes" id="UP000001304">
    <property type="component" value="Chromosome"/>
</dbReference>
<dbReference type="PANTHER" id="PTHR42922">
    <property type="entry name" value="PHOSPHATE TRANSPORT SYSTEM PERMEASE PROTEIN PSTA"/>
    <property type="match status" value="1"/>
</dbReference>